<dbReference type="PROSITE" id="PS50043">
    <property type="entry name" value="HTH_LUXR_2"/>
    <property type="match status" value="1"/>
</dbReference>
<dbReference type="PRINTS" id="PR00038">
    <property type="entry name" value="HTHLUXR"/>
</dbReference>
<dbReference type="PANTHER" id="PTHR44688">
    <property type="entry name" value="DNA-BINDING TRANSCRIPTIONAL ACTIVATOR DEVR_DOSR"/>
    <property type="match status" value="1"/>
</dbReference>
<dbReference type="InterPro" id="IPR016032">
    <property type="entry name" value="Sig_transdc_resp-reg_C-effctor"/>
</dbReference>
<dbReference type="GO" id="GO:0006355">
    <property type="term" value="P:regulation of DNA-templated transcription"/>
    <property type="evidence" value="ECO:0007669"/>
    <property type="project" value="InterPro"/>
</dbReference>
<dbReference type="KEGG" id="dde:Dde_3740"/>
<keyword evidence="4" id="KW-0175">Coiled coil</keyword>
<dbReference type="PANTHER" id="PTHR44688:SF16">
    <property type="entry name" value="DNA-BINDING TRANSCRIPTIONAL ACTIVATOR DEVR_DOSR"/>
    <property type="match status" value="1"/>
</dbReference>
<dbReference type="NCBIfam" id="TIGR00229">
    <property type="entry name" value="sensory_box"/>
    <property type="match status" value="1"/>
</dbReference>
<organism evidence="6 7">
    <name type="scientific">Oleidesulfovibrio alaskensis (strain ATCC BAA-1058 / DSM 17464 / G20)</name>
    <name type="common">Desulfovibrio alaskensis</name>
    <dbReference type="NCBI Taxonomy" id="207559"/>
    <lineage>
        <taxon>Bacteria</taxon>
        <taxon>Pseudomonadati</taxon>
        <taxon>Thermodesulfobacteriota</taxon>
        <taxon>Desulfovibrionia</taxon>
        <taxon>Desulfovibrionales</taxon>
        <taxon>Desulfovibrionaceae</taxon>
        <taxon>Oleidesulfovibrio</taxon>
    </lineage>
</organism>
<dbReference type="InterPro" id="IPR036388">
    <property type="entry name" value="WH-like_DNA-bd_sf"/>
</dbReference>
<dbReference type="CDD" id="cd06170">
    <property type="entry name" value="LuxR_C_like"/>
    <property type="match status" value="1"/>
</dbReference>
<keyword evidence="1" id="KW-0805">Transcription regulation</keyword>
<proteinExistence type="predicted"/>
<evidence type="ECO:0000259" key="5">
    <source>
        <dbReference type="PROSITE" id="PS50043"/>
    </source>
</evidence>
<dbReference type="InterPro" id="IPR035965">
    <property type="entry name" value="PAS-like_dom_sf"/>
</dbReference>
<dbReference type="HOGENOM" id="CLU_041270_0_0_7"/>
<evidence type="ECO:0000256" key="3">
    <source>
        <dbReference type="ARBA" id="ARBA00023163"/>
    </source>
</evidence>
<dbReference type="RefSeq" id="WP_011369395.1">
    <property type="nucleotide sequence ID" value="NC_007519.1"/>
</dbReference>
<dbReference type="STRING" id="207559.Dde_3740"/>
<dbReference type="SMART" id="SM00421">
    <property type="entry name" value="HTH_LUXR"/>
    <property type="match status" value="1"/>
</dbReference>
<evidence type="ECO:0000256" key="1">
    <source>
        <dbReference type="ARBA" id="ARBA00023015"/>
    </source>
</evidence>
<keyword evidence="7" id="KW-1185">Reference proteome</keyword>
<keyword evidence="3" id="KW-0804">Transcription</keyword>
<dbReference type="SUPFAM" id="SSF46894">
    <property type="entry name" value="C-terminal effector domain of the bipartite response regulators"/>
    <property type="match status" value="1"/>
</dbReference>
<dbReference type="eggNOG" id="COG2197">
    <property type="taxonomic scope" value="Bacteria"/>
</dbReference>
<dbReference type="AlphaFoldDB" id="Q30UW3"/>
<dbReference type="GO" id="GO:0003677">
    <property type="term" value="F:DNA binding"/>
    <property type="evidence" value="ECO:0007669"/>
    <property type="project" value="UniProtKB-KW"/>
</dbReference>
<dbReference type="Gene3D" id="1.10.10.10">
    <property type="entry name" value="Winged helix-like DNA-binding domain superfamily/Winged helix DNA-binding domain"/>
    <property type="match status" value="1"/>
</dbReference>
<accession>Q30UW3</accession>
<dbReference type="EMBL" id="CP000112">
    <property type="protein sequence ID" value="ABB40533.1"/>
    <property type="molecule type" value="Genomic_DNA"/>
</dbReference>
<dbReference type="Pfam" id="PF13426">
    <property type="entry name" value="PAS_9"/>
    <property type="match status" value="1"/>
</dbReference>
<feature type="coiled-coil region" evidence="4">
    <location>
        <begin position="250"/>
        <end position="295"/>
    </location>
</feature>
<dbReference type="SUPFAM" id="SSF55785">
    <property type="entry name" value="PYP-like sensor domain (PAS domain)"/>
    <property type="match status" value="1"/>
</dbReference>
<dbReference type="InterPro" id="IPR000014">
    <property type="entry name" value="PAS"/>
</dbReference>
<dbReference type="InterPro" id="IPR000792">
    <property type="entry name" value="Tscrpt_reg_LuxR_C"/>
</dbReference>
<evidence type="ECO:0000313" key="7">
    <source>
        <dbReference type="Proteomes" id="UP000002710"/>
    </source>
</evidence>
<protein>
    <submittedName>
        <fullName evidence="6">PAS sensor protein</fullName>
    </submittedName>
</protein>
<dbReference type="Gene3D" id="3.30.450.20">
    <property type="entry name" value="PAS domain"/>
    <property type="match status" value="1"/>
</dbReference>
<evidence type="ECO:0000313" key="6">
    <source>
        <dbReference type="EMBL" id="ABB40533.1"/>
    </source>
</evidence>
<reference evidence="6 7" key="1">
    <citation type="journal article" date="2011" name="J. Bacteriol.">
        <title>Complete genome sequence and updated annotation of Desulfovibrio alaskensis G20.</title>
        <authorList>
            <person name="Hauser L.J."/>
            <person name="Land M.L."/>
            <person name="Brown S.D."/>
            <person name="Larimer F."/>
            <person name="Keller K.L."/>
            <person name="Rapp-Giles B.J."/>
            <person name="Price M.N."/>
            <person name="Lin M."/>
            <person name="Bruce D.C."/>
            <person name="Detter J.C."/>
            <person name="Tapia R."/>
            <person name="Han C.S."/>
            <person name="Goodwin L.A."/>
            <person name="Cheng J.F."/>
            <person name="Pitluck S."/>
            <person name="Copeland A."/>
            <person name="Lucas S."/>
            <person name="Nolan M."/>
            <person name="Lapidus A.L."/>
            <person name="Palumbo A.V."/>
            <person name="Wall J.D."/>
        </authorList>
    </citation>
    <scope>NUCLEOTIDE SEQUENCE [LARGE SCALE GENOMIC DNA]</scope>
    <source>
        <strain evidence="7">ATCC BAA 1058 / DSM 17464 / G20</strain>
    </source>
</reference>
<evidence type="ECO:0000256" key="2">
    <source>
        <dbReference type="ARBA" id="ARBA00023125"/>
    </source>
</evidence>
<dbReference type="Pfam" id="PF00196">
    <property type="entry name" value="GerE"/>
    <property type="match status" value="1"/>
</dbReference>
<name>Q30UW3_OLEA2</name>
<keyword evidence="2" id="KW-0238">DNA-binding</keyword>
<feature type="domain" description="HTH luxR-type" evidence="5">
    <location>
        <begin position="334"/>
        <end position="399"/>
    </location>
</feature>
<dbReference type="Proteomes" id="UP000002710">
    <property type="component" value="Chromosome"/>
</dbReference>
<evidence type="ECO:0000256" key="4">
    <source>
        <dbReference type="SAM" id="Coils"/>
    </source>
</evidence>
<gene>
    <name evidence="6" type="ordered locus">Dde_3740</name>
</gene>
<sequence length="403" mass="44759">MNKNDHNTPPVCAPGDVVEAWDDVILYTDAAGTVTAGNGKALHYLPQSGRAGAPFWQTLRLGTQSLQQTLHRFAPMQIHEISGTHGERFLLRIIPVHPSLSSRGGFVVVATDNRPLEALHETYEERLGDNISAWADSITLFNALFDTAKDATFLINEQGIILTANPAAGTRHAPSGGELAGNPAETLAGASFRPRLHNAMQTLRPRTVWAEKIVALDAQGEGYPAEAILRKMEFSGYSLFQLILHDLSAQVELKKDLQAQKAEVEKMNIALRQVIRTVEEERQEIREQLTSQVKKQLLPALERITKAETPEVREGYRNVIQEQLNGLTDTAGVEDADLLRLSPREMEVCQLIQLGRNGQEIAALLNMSFETVQTHRKNIRRKLGLKGRTVSLFSYLRRKPALS</sequence>